<evidence type="ECO:0000256" key="6">
    <source>
        <dbReference type="SAM" id="SignalP"/>
    </source>
</evidence>
<dbReference type="PANTHER" id="PTHR32060">
    <property type="entry name" value="TAIL-SPECIFIC PROTEASE"/>
    <property type="match status" value="1"/>
</dbReference>
<dbReference type="SMART" id="SM00450">
    <property type="entry name" value="RHOD"/>
    <property type="match status" value="1"/>
</dbReference>
<name>A0A1M7I0I7_XYLRU</name>
<dbReference type="GO" id="GO:0030288">
    <property type="term" value="C:outer membrane-bounded periplasmic space"/>
    <property type="evidence" value="ECO:0007669"/>
    <property type="project" value="TreeGrafter"/>
</dbReference>
<dbReference type="Pfam" id="PF03572">
    <property type="entry name" value="Peptidase_S41"/>
    <property type="match status" value="1"/>
</dbReference>
<dbReference type="InterPro" id="IPR055210">
    <property type="entry name" value="CtpA/B_N"/>
</dbReference>
<dbReference type="Gene3D" id="3.40.250.10">
    <property type="entry name" value="Rhodanese-like domain"/>
    <property type="match status" value="1"/>
</dbReference>
<organism evidence="8 9">
    <name type="scientific">Xylanibacter ruminicola</name>
    <name type="common">Prevotella ruminicola</name>
    <dbReference type="NCBI Taxonomy" id="839"/>
    <lineage>
        <taxon>Bacteria</taxon>
        <taxon>Pseudomonadati</taxon>
        <taxon>Bacteroidota</taxon>
        <taxon>Bacteroidia</taxon>
        <taxon>Bacteroidales</taxon>
        <taxon>Prevotellaceae</taxon>
        <taxon>Xylanibacter</taxon>
    </lineage>
</organism>
<dbReference type="GO" id="GO:0006508">
    <property type="term" value="P:proteolysis"/>
    <property type="evidence" value="ECO:0007669"/>
    <property type="project" value="UniProtKB-KW"/>
</dbReference>
<feature type="chain" id="PRO_5012884326" evidence="6">
    <location>
        <begin position="30"/>
        <end position="643"/>
    </location>
</feature>
<keyword evidence="4 5" id="KW-0720">Serine protease</keyword>
<dbReference type="GO" id="GO:0004175">
    <property type="term" value="F:endopeptidase activity"/>
    <property type="evidence" value="ECO:0007669"/>
    <property type="project" value="TreeGrafter"/>
</dbReference>
<dbReference type="AlphaFoldDB" id="A0A1M7I0I7"/>
<dbReference type="InterPro" id="IPR029045">
    <property type="entry name" value="ClpP/crotonase-like_dom_sf"/>
</dbReference>
<gene>
    <name evidence="8" type="ORF">SAMN04488494_1735</name>
</gene>
<dbReference type="CDD" id="cd00158">
    <property type="entry name" value="RHOD"/>
    <property type="match status" value="1"/>
</dbReference>
<dbReference type="CDD" id="cd06782">
    <property type="entry name" value="cpPDZ_CPP-like"/>
    <property type="match status" value="1"/>
</dbReference>
<evidence type="ECO:0000313" key="8">
    <source>
        <dbReference type="EMBL" id="SHM34083.1"/>
    </source>
</evidence>
<evidence type="ECO:0000256" key="2">
    <source>
        <dbReference type="ARBA" id="ARBA00022670"/>
    </source>
</evidence>
<keyword evidence="3 5" id="KW-0378">Hydrolase</keyword>
<evidence type="ECO:0000256" key="5">
    <source>
        <dbReference type="RuleBase" id="RU004404"/>
    </source>
</evidence>
<evidence type="ECO:0000259" key="7">
    <source>
        <dbReference type="PROSITE" id="PS50206"/>
    </source>
</evidence>
<evidence type="ECO:0000256" key="4">
    <source>
        <dbReference type="ARBA" id="ARBA00022825"/>
    </source>
</evidence>
<dbReference type="EMBL" id="FRCJ01000003">
    <property type="protein sequence ID" value="SHM34083.1"/>
    <property type="molecule type" value="Genomic_DNA"/>
</dbReference>
<accession>A0A1M7I0I7</accession>
<feature type="signal peptide" evidence="6">
    <location>
        <begin position="1"/>
        <end position="29"/>
    </location>
</feature>
<dbReference type="NCBIfam" id="TIGR00225">
    <property type="entry name" value="prc"/>
    <property type="match status" value="1"/>
</dbReference>
<reference evidence="8 9" key="1">
    <citation type="submission" date="2016-11" db="EMBL/GenBank/DDBJ databases">
        <authorList>
            <person name="Jaros S."/>
            <person name="Januszkiewicz K."/>
            <person name="Wedrychowicz H."/>
        </authorList>
    </citation>
    <scope>NUCLEOTIDE SEQUENCE [LARGE SCALE GENOMIC DNA]</scope>
    <source>
        <strain evidence="8 9">BPI-34</strain>
    </source>
</reference>
<dbReference type="Pfam" id="PF22694">
    <property type="entry name" value="CtpB_N-like"/>
    <property type="match status" value="1"/>
</dbReference>
<dbReference type="SUPFAM" id="SSF52821">
    <property type="entry name" value="Rhodanese/Cell cycle control phosphatase"/>
    <property type="match status" value="1"/>
</dbReference>
<dbReference type="SUPFAM" id="SSF52096">
    <property type="entry name" value="ClpP/crotonase"/>
    <property type="match status" value="1"/>
</dbReference>
<evidence type="ECO:0000256" key="1">
    <source>
        <dbReference type="ARBA" id="ARBA00009179"/>
    </source>
</evidence>
<dbReference type="Proteomes" id="UP000184280">
    <property type="component" value="Unassembled WGS sequence"/>
</dbReference>
<dbReference type="PANTHER" id="PTHR32060:SF30">
    <property type="entry name" value="CARBOXY-TERMINAL PROCESSING PROTEASE CTPA"/>
    <property type="match status" value="1"/>
</dbReference>
<evidence type="ECO:0000256" key="3">
    <source>
        <dbReference type="ARBA" id="ARBA00022801"/>
    </source>
</evidence>
<keyword evidence="6" id="KW-0732">Signal</keyword>
<keyword evidence="2 5" id="KW-0645">Protease</keyword>
<comment type="similarity">
    <text evidence="1 5">Belongs to the peptidase S41A family.</text>
</comment>
<dbReference type="CDD" id="cd07560">
    <property type="entry name" value="Peptidase_S41_CPP"/>
    <property type="match status" value="1"/>
</dbReference>
<feature type="domain" description="Rhodanese" evidence="7">
    <location>
        <begin position="552"/>
        <end position="643"/>
    </location>
</feature>
<evidence type="ECO:0000313" key="9">
    <source>
        <dbReference type="Proteomes" id="UP000184280"/>
    </source>
</evidence>
<dbReference type="InterPro" id="IPR001478">
    <property type="entry name" value="PDZ"/>
</dbReference>
<protein>
    <submittedName>
        <fullName evidence="8">Carboxyl-terminal processing protease</fullName>
    </submittedName>
</protein>
<dbReference type="SMART" id="SM00245">
    <property type="entry name" value="TSPc"/>
    <property type="match status" value="1"/>
</dbReference>
<dbReference type="InterPro" id="IPR005151">
    <property type="entry name" value="Tail-specific_protease"/>
</dbReference>
<dbReference type="InterPro" id="IPR036873">
    <property type="entry name" value="Rhodanese-like_dom_sf"/>
</dbReference>
<dbReference type="PROSITE" id="PS50206">
    <property type="entry name" value="RHODANESE_3"/>
    <property type="match status" value="1"/>
</dbReference>
<dbReference type="Pfam" id="PF00581">
    <property type="entry name" value="Rhodanese"/>
    <property type="match status" value="1"/>
</dbReference>
<dbReference type="Gene3D" id="3.90.226.10">
    <property type="entry name" value="2-enoyl-CoA Hydratase, Chain A, domain 1"/>
    <property type="match status" value="1"/>
</dbReference>
<dbReference type="Gene3D" id="2.30.42.10">
    <property type="match status" value="1"/>
</dbReference>
<proteinExistence type="inferred from homology"/>
<dbReference type="FunFam" id="2.30.42.10:FF:000063">
    <property type="entry name" value="Peptidase, S41 family"/>
    <property type="match status" value="1"/>
</dbReference>
<dbReference type="Pfam" id="PF13180">
    <property type="entry name" value="PDZ_2"/>
    <property type="match status" value="1"/>
</dbReference>
<dbReference type="Gene3D" id="3.30.750.44">
    <property type="match status" value="1"/>
</dbReference>
<dbReference type="InterPro" id="IPR001763">
    <property type="entry name" value="Rhodanese-like_dom"/>
</dbReference>
<dbReference type="InterPro" id="IPR036034">
    <property type="entry name" value="PDZ_sf"/>
</dbReference>
<dbReference type="SMART" id="SM00228">
    <property type="entry name" value="PDZ"/>
    <property type="match status" value="1"/>
</dbReference>
<dbReference type="SUPFAM" id="SSF50156">
    <property type="entry name" value="PDZ domain-like"/>
    <property type="match status" value="1"/>
</dbReference>
<dbReference type="InterPro" id="IPR004447">
    <property type="entry name" value="Peptidase_S41A"/>
</dbReference>
<sequence>MRKTALKKTFMNKTFASLLLCMASMNAHAQFRINNSDDSPLRKLQFAEIAISNLYVDSVDEKKLVEDGIRGMLDKLDPHSSYLTPKEVKDANEPLAGNFEGIGVQFNLIEDTLLVIQPVTNGPSEKVGIIAGDRIISVNDSAIAGVKMSKEEIMKRLRGPKGTKVKLGVIRQGIKDRLTFTVTRDKIPVKSVDAVYMIRPQIGYIRIGNFGATTHQEFLAGLKTLRDQGMQHLILDLQENGGGYLKAAVDIANEFLQKNDLIVYTEGRKVPRTEYKADGSGVFRQGKVIVLVDSYTASAAEIVTGAIQDQDRGIVVGRRTFGKGLVQRPLDLPDGSMIRLTIAHYYTPSGRCIQKPYTKGENRDYAMDVINRLKSGELTNADSIHFADSLKYQTLREHRTVYGGGGIMPDEYCPLDTTIYTKFHRELAAKSIILQQNLRYVDNHRKQLKKAWPSFAEFKEKYEVPQDLIDTILKNGEKQNIKPKDQAELEKTLPYLRLQLKALIARDIWDMSEYFSVFNEENAMVKRALEVIAKQAFTTIDVDKFQKTLENCANDCVLVDVRTPEEFNVEHLKGAINIDVKDSLNFMKKATDMLPKEKTIMVYCRTGHRSSMAAGKLAAEGYKVLNLKGGITAWKEAEKETVK</sequence>
<dbReference type="GO" id="GO:0007165">
    <property type="term" value="P:signal transduction"/>
    <property type="evidence" value="ECO:0007669"/>
    <property type="project" value="TreeGrafter"/>
</dbReference>
<dbReference type="GO" id="GO:0008236">
    <property type="term" value="F:serine-type peptidase activity"/>
    <property type="evidence" value="ECO:0007669"/>
    <property type="project" value="UniProtKB-KW"/>
</dbReference>